<dbReference type="Proteomes" id="UP000032361">
    <property type="component" value="Unassembled WGS sequence"/>
</dbReference>
<reference evidence="1 2" key="1">
    <citation type="journal article" date="2015" name="Antonie Van Leeuwenhoek">
        <title>Tamlana nanhaiensis sp. nov., isolated from surface seawater collected from the South China Sea.</title>
        <authorList>
            <person name="Liu X."/>
            <person name="Lai Q."/>
            <person name="Du Y."/>
            <person name="Li G."/>
            <person name="Sun F."/>
            <person name="Shao Z."/>
        </authorList>
    </citation>
    <scope>NUCLEOTIDE SEQUENCE [LARGE SCALE GENOMIC DNA]</scope>
    <source>
        <strain evidence="1 2">FHC16</strain>
    </source>
</reference>
<dbReference type="EMBL" id="JTDV01000015">
    <property type="protein sequence ID" value="KJD31418.1"/>
    <property type="molecule type" value="Genomic_DNA"/>
</dbReference>
<keyword evidence="2" id="KW-1185">Reference proteome</keyword>
<dbReference type="AlphaFoldDB" id="A0A0D7VY97"/>
<proteinExistence type="predicted"/>
<evidence type="ECO:0000313" key="2">
    <source>
        <dbReference type="Proteomes" id="UP000032361"/>
    </source>
</evidence>
<protein>
    <submittedName>
        <fullName evidence="1">Uncharacterized protein</fullName>
    </submittedName>
</protein>
<comment type="caution">
    <text evidence="1">The sequence shown here is derived from an EMBL/GenBank/DDBJ whole genome shotgun (WGS) entry which is preliminary data.</text>
</comment>
<accession>A0A0D7VY97</accession>
<name>A0A0D7VY97_9FLAO</name>
<sequence length="101" mass="10310">MVGTTGAGMLVLVGTIGVGTTGDTTVGLGTHAGITVGIAGAGTIGDMVIMTRTFMVAGATTLGAMPITAHIMETDIIQMHIQVEELRTVLHEEVAIMLQTM</sequence>
<organism evidence="1 2">
    <name type="scientific">Neotamlana nanhaiensis</name>
    <dbReference type="NCBI Taxonomy" id="1382798"/>
    <lineage>
        <taxon>Bacteria</taxon>
        <taxon>Pseudomonadati</taxon>
        <taxon>Bacteroidota</taxon>
        <taxon>Flavobacteriia</taxon>
        <taxon>Flavobacteriales</taxon>
        <taxon>Flavobacteriaceae</taxon>
        <taxon>Neotamlana</taxon>
    </lineage>
</organism>
<evidence type="ECO:0000313" key="1">
    <source>
        <dbReference type="EMBL" id="KJD31418.1"/>
    </source>
</evidence>
<gene>
    <name evidence="1" type="ORF">PK35_15020</name>
</gene>